<reference evidence="1 2" key="1">
    <citation type="journal article" date="2023" name="Nucleic Acids Res.">
        <title>The hologenome of Daphnia magna reveals possible DNA methylation and microbiome-mediated evolution of the host genome.</title>
        <authorList>
            <person name="Chaturvedi A."/>
            <person name="Li X."/>
            <person name="Dhandapani V."/>
            <person name="Marshall H."/>
            <person name="Kissane S."/>
            <person name="Cuenca-Cambronero M."/>
            <person name="Asole G."/>
            <person name="Calvet F."/>
            <person name="Ruiz-Romero M."/>
            <person name="Marangio P."/>
            <person name="Guigo R."/>
            <person name="Rago D."/>
            <person name="Mirbahai L."/>
            <person name="Eastwood N."/>
            <person name="Colbourne J.K."/>
            <person name="Zhou J."/>
            <person name="Mallon E."/>
            <person name="Orsini L."/>
        </authorList>
    </citation>
    <scope>NUCLEOTIDE SEQUENCE [LARGE SCALE GENOMIC DNA]</scope>
    <source>
        <strain evidence="1">LRV0_1</strain>
    </source>
</reference>
<name>A0ABR0AUM9_9CRUS</name>
<organism evidence="1 2">
    <name type="scientific">Daphnia magna</name>
    <dbReference type="NCBI Taxonomy" id="35525"/>
    <lineage>
        <taxon>Eukaryota</taxon>
        <taxon>Metazoa</taxon>
        <taxon>Ecdysozoa</taxon>
        <taxon>Arthropoda</taxon>
        <taxon>Crustacea</taxon>
        <taxon>Branchiopoda</taxon>
        <taxon>Diplostraca</taxon>
        <taxon>Cladocera</taxon>
        <taxon>Anomopoda</taxon>
        <taxon>Daphniidae</taxon>
        <taxon>Daphnia</taxon>
    </lineage>
</organism>
<keyword evidence="2" id="KW-1185">Reference proteome</keyword>
<dbReference type="Proteomes" id="UP001234178">
    <property type="component" value="Unassembled WGS sequence"/>
</dbReference>
<comment type="caution">
    <text evidence="1">The sequence shown here is derived from an EMBL/GenBank/DDBJ whole genome shotgun (WGS) entry which is preliminary data.</text>
</comment>
<sequence>MRPPPVTSACKCFALANKVYTRRNYLLEWSVRRMNVMNHLFFIGFARSSLAVENQTTCYKSSSNAGLLTCPVCIDSVYDGKLQFGRDIGKEKDNKLKNKTEMSASTWKSAMPTLSMRKLRRKFRKENE</sequence>
<accession>A0ABR0AUM9</accession>
<gene>
    <name evidence="1" type="ORF">OUZ56_021858</name>
</gene>
<evidence type="ECO:0000313" key="1">
    <source>
        <dbReference type="EMBL" id="KAK4028839.1"/>
    </source>
</evidence>
<proteinExistence type="predicted"/>
<evidence type="ECO:0000313" key="2">
    <source>
        <dbReference type="Proteomes" id="UP001234178"/>
    </source>
</evidence>
<protein>
    <submittedName>
        <fullName evidence="1">Uncharacterized protein</fullName>
    </submittedName>
</protein>
<dbReference type="EMBL" id="JAOYFB010000039">
    <property type="protein sequence ID" value="KAK4028839.1"/>
    <property type="molecule type" value="Genomic_DNA"/>
</dbReference>